<comment type="caution">
    <text evidence="2">The sequence shown here is derived from an EMBL/GenBank/DDBJ whole genome shotgun (WGS) entry which is preliminary data.</text>
</comment>
<name>A0A1R3L3Q2_9ROSI</name>
<proteinExistence type="predicted"/>
<accession>A0A1R3L3Q2</accession>
<keyword evidence="3" id="KW-1185">Reference proteome</keyword>
<dbReference type="OrthoDB" id="10679996at2759"/>
<evidence type="ECO:0000256" key="1">
    <source>
        <dbReference type="SAM" id="MobiDB-lite"/>
    </source>
</evidence>
<feature type="compositionally biased region" description="Basic and acidic residues" evidence="1">
    <location>
        <begin position="143"/>
        <end position="156"/>
    </location>
</feature>
<organism evidence="2 3">
    <name type="scientific">Corchorus olitorius</name>
    <dbReference type="NCBI Taxonomy" id="93759"/>
    <lineage>
        <taxon>Eukaryota</taxon>
        <taxon>Viridiplantae</taxon>
        <taxon>Streptophyta</taxon>
        <taxon>Embryophyta</taxon>
        <taxon>Tracheophyta</taxon>
        <taxon>Spermatophyta</taxon>
        <taxon>Magnoliopsida</taxon>
        <taxon>eudicotyledons</taxon>
        <taxon>Gunneridae</taxon>
        <taxon>Pentapetalae</taxon>
        <taxon>rosids</taxon>
        <taxon>malvids</taxon>
        <taxon>Malvales</taxon>
        <taxon>Malvaceae</taxon>
        <taxon>Grewioideae</taxon>
        <taxon>Apeibeae</taxon>
        <taxon>Corchorus</taxon>
    </lineage>
</organism>
<evidence type="ECO:0000313" key="2">
    <source>
        <dbReference type="EMBL" id="OMP13937.1"/>
    </source>
</evidence>
<reference evidence="3" key="1">
    <citation type="submission" date="2013-09" db="EMBL/GenBank/DDBJ databases">
        <title>Corchorus olitorius genome sequencing.</title>
        <authorList>
            <person name="Alam M."/>
            <person name="Haque M.S."/>
            <person name="Islam M.S."/>
            <person name="Emdad E.M."/>
            <person name="Islam M.M."/>
            <person name="Ahmed B."/>
            <person name="Halim A."/>
            <person name="Hossen Q.M.M."/>
            <person name="Hossain M.Z."/>
            <person name="Ahmed R."/>
            <person name="Khan M.M."/>
            <person name="Islam R."/>
            <person name="Rashid M.M."/>
            <person name="Khan S.A."/>
            <person name="Rahman M.S."/>
            <person name="Alam M."/>
            <person name="Yahiya A.S."/>
            <person name="Khan M.S."/>
            <person name="Azam M.S."/>
            <person name="Haque T."/>
            <person name="Lashkar M.Z.H."/>
            <person name="Akhand A.I."/>
            <person name="Morshed G."/>
            <person name="Roy S."/>
            <person name="Uddin K.S."/>
            <person name="Rabeya T."/>
            <person name="Hossain A.S."/>
            <person name="Chowdhury A."/>
            <person name="Snigdha A.R."/>
            <person name="Mortoza M.S."/>
            <person name="Matin S.A."/>
            <person name="Hoque S.M.E."/>
            <person name="Islam M.K."/>
            <person name="Roy D.K."/>
            <person name="Haider R."/>
            <person name="Moosa M.M."/>
            <person name="Elias S.M."/>
            <person name="Hasan A.M."/>
            <person name="Jahan S."/>
            <person name="Shafiuddin M."/>
            <person name="Mahmood N."/>
            <person name="Shommy N.S."/>
        </authorList>
    </citation>
    <scope>NUCLEOTIDE SEQUENCE [LARGE SCALE GENOMIC DNA]</scope>
    <source>
        <strain evidence="3">cv. O-4</strain>
    </source>
</reference>
<protein>
    <submittedName>
        <fullName evidence="2">Uncharacterized protein</fullName>
    </submittedName>
</protein>
<dbReference type="AlphaFoldDB" id="A0A1R3L3Q2"/>
<dbReference type="EMBL" id="AWUE01002749">
    <property type="protein sequence ID" value="OMP13937.1"/>
    <property type="molecule type" value="Genomic_DNA"/>
</dbReference>
<gene>
    <name evidence="2" type="ORF">COLO4_00590</name>
</gene>
<sequence>MGKPGPHEGPPGLVRATLALRQHAGNGVERSEDHDSIILGRPLHGVAIGCGGIAECAHAGLLAFAETGIGQRLGQARGARRARRGQIGQAPVVDLVEHVAEHTGDVLVLHRAEHRVGVAVEAHVLEVLTKRGRRVRVVGDVQDDGRTPRQHLETPRQHHLRQPQTHVLRRDRQPVAHRLQRCQRGRCIQQLVRPAQCRVAKARPTTPAPAEAPLLLVTLEVEIAADQPEVCADRFSVFDQGNGRHRVRTDRRLACAEDTGLLKADGLAGVPQVGHVVEIDTGDDGTICIDNVDRIQPTAQADFQDHRIETRVGEQMHDRQRGEFEVRQADGLGKAAARAFHRLKVRQQHRVGGDLAIHACTLVEIDQVRRGMATHLVASGQQDRLQHRASRAFAIGQCVGRLLLQERQKLGDLAAHVAAIDDHVDGTFLQQELGALEAFRQLLANGLFDHARAGKPDQRLRFGDHHVAHEREAGGHAAHGRIGQHADERQLGFSQLLDHRRRLRHLHERQQAFLHARATGGRHADERHLLLQRRLCAARETLAHHGAHRAAHEFELEARHDDRQRVNGAAHHDHGVGFTRVVHRRLNAVGVLLRVLELERVDREDLLAQLIAAFGVQQCVQAGAGADAHMAFGNALALRRVGLLDLGRKQFVQPAHACSLNAVSRRSGVQRLADLRDEISQVLYRLFARSFLQQLHNAGSDDHRIRNTADRTCSCRITDAETDAHGQPRVLADLRDALSHRVQVDGGRARHAFERHVIDVATRHTGNLRDACFGGGGRQEEDRIDADGPHGLGKGLAFFGRVVDHEHTVHARFGCRLGKGFDAHPLDRIGVTHEHHGCRRVGGAESTHILQHRAQAHLLGQCALGRTLDHRTIGHRVGKRHAQFDDVGAALDQRVH</sequence>
<dbReference type="Proteomes" id="UP000187203">
    <property type="component" value="Unassembled WGS sequence"/>
</dbReference>
<evidence type="ECO:0000313" key="3">
    <source>
        <dbReference type="Proteomes" id="UP000187203"/>
    </source>
</evidence>
<feature type="region of interest" description="Disordered" evidence="1">
    <location>
        <begin position="143"/>
        <end position="166"/>
    </location>
</feature>